<accession>A0A6J7PSW0</accession>
<dbReference type="InterPro" id="IPR013099">
    <property type="entry name" value="K_chnl_dom"/>
</dbReference>
<feature type="transmembrane region" description="Helical" evidence="1">
    <location>
        <begin position="127"/>
        <end position="145"/>
    </location>
</feature>
<evidence type="ECO:0000256" key="1">
    <source>
        <dbReference type="SAM" id="Phobius"/>
    </source>
</evidence>
<keyword evidence="1" id="KW-0472">Membrane</keyword>
<feature type="transmembrane region" description="Helical" evidence="1">
    <location>
        <begin position="20"/>
        <end position="42"/>
    </location>
</feature>
<keyword evidence="1" id="KW-0812">Transmembrane</keyword>
<organism evidence="3">
    <name type="scientific">freshwater metagenome</name>
    <dbReference type="NCBI Taxonomy" id="449393"/>
    <lineage>
        <taxon>unclassified sequences</taxon>
        <taxon>metagenomes</taxon>
        <taxon>ecological metagenomes</taxon>
    </lineage>
</organism>
<sequence>MANLEVGGLDAGGLGVSRSQAIWLVLASVARTVVGMAFIFLALSLVPQRPDASIAVPVVMVILGILGYGWFFAHQVKKVTHARYPTVRSIEALILVGTMFLAVFAVVYGVISAQVPGSFTEPLDHFTAYYFALTVLATVGFGDITPVGDGARIACMVQMALDIAFIGAAVRILSGTAQRAMRARKATSAHETVTG</sequence>
<evidence type="ECO:0000313" key="3">
    <source>
        <dbReference type="EMBL" id="CAB5007615.1"/>
    </source>
</evidence>
<keyword evidence="1" id="KW-1133">Transmembrane helix</keyword>
<evidence type="ECO:0000259" key="2">
    <source>
        <dbReference type="Pfam" id="PF07885"/>
    </source>
</evidence>
<protein>
    <submittedName>
        <fullName evidence="3">Unannotated protein</fullName>
    </submittedName>
</protein>
<feature type="domain" description="Potassium channel" evidence="2">
    <location>
        <begin position="100"/>
        <end position="174"/>
    </location>
</feature>
<dbReference type="Pfam" id="PF07885">
    <property type="entry name" value="Ion_trans_2"/>
    <property type="match status" value="1"/>
</dbReference>
<dbReference type="SUPFAM" id="SSF81324">
    <property type="entry name" value="Voltage-gated potassium channels"/>
    <property type="match status" value="1"/>
</dbReference>
<dbReference type="AlphaFoldDB" id="A0A6J7PSW0"/>
<proteinExistence type="predicted"/>
<feature type="transmembrane region" description="Helical" evidence="1">
    <location>
        <begin position="93"/>
        <end position="115"/>
    </location>
</feature>
<feature type="transmembrane region" description="Helical" evidence="1">
    <location>
        <begin position="54"/>
        <end position="73"/>
    </location>
</feature>
<reference evidence="3" key="1">
    <citation type="submission" date="2020-05" db="EMBL/GenBank/DDBJ databases">
        <authorList>
            <person name="Chiriac C."/>
            <person name="Salcher M."/>
            <person name="Ghai R."/>
            <person name="Kavagutti S V."/>
        </authorList>
    </citation>
    <scope>NUCLEOTIDE SEQUENCE</scope>
</reference>
<dbReference type="Gene3D" id="1.10.287.70">
    <property type="match status" value="1"/>
</dbReference>
<gene>
    <name evidence="3" type="ORF">UFOPK4061_00708</name>
</gene>
<name>A0A6J7PSW0_9ZZZZ</name>
<dbReference type="EMBL" id="CAFBPD010000109">
    <property type="protein sequence ID" value="CAB5007615.1"/>
    <property type="molecule type" value="Genomic_DNA"/>
</dbReference>